<feature type="chain" id="PRO_5019843145" description="Bacterial alpha-2-macroglobulin MG10 domain-containing protein" evidence="1">
    <location>
        <begin position="19"/>
        <end position="112"/>
    </location>
</feature>
<dbReference type="InterPro" id="IPR041246">
    <property type="entry name" value="Bact_MG10"/>
</dbReference>
<reference evidence="3 4" key="1">
    <citation type="submission" date="2018-10" db="EMBL/GenBank/DDBJ databases">
        <title>Genomic Encyclopedia of Archaeal and Bacterial Type Strains, Phase II (KMG-II): from individual species to whole genera.</title>
        <authorList>
            <person name="Goeker M."/>
        </authorList>
    </citation>
    <scope>NUCLEOTIDE SEQUENCE [LARGE SCALE GENOMIC DNA]</scope>
    <source>
        <strain evidence="3 4">DSM 29537</strain>
    </source>
</reference>
<protein>
    <recommendedName>
        <fullName evidence="2">Bacterial alpha-2-macroglobulin MG10 domain-containing protein</fullName>
    </recommendedName>
</protein>
<organism evidence="3 4">
    <name type="scientific">Flavobacterium endophyticum</name>
    <dbReference type="NCBI Taxonomy" id="1540163"/>
    <lineage>
        <taxon>Bacteria</taxon>
        <taxon>Pseudomonadati</taxon>
        <taxon>Bacteroidota</taxon>
        <taxon>Flavobacteriia</taxon>
        <taxon>Flavobacteriales</taxon>
        <taxon>Flavobacteriaceae</taxon>
        <taxon>Flavobacterium</taxon>
    </lineage>
</organism>
<evidence type="ECO:0000256" key="1">
    <source>
        <dbReference type="SAM" id="SignalP"/>
    </source>
</evidence>
<dbReference type="AlphaFoldDB" id="A0A495M768"/>
<proteinExistence type="predicted"/>
<keyword evidence="4" id="KW-1185">Reference proteome</keyword>
<dbReference type="EMBL" id="RBLC01000003">
    <property type="protein sequence ID" value="RKS21927.1"/>
    <property type="molecule type" value="Genomic_DNA"/>
</dbReference>
<gene>
    <name evidence="3" type="ORF">CLV94_2562</name>
</gene>
<dbReference type="Proteomes" id="UP000277579">
    <property type="component" value="Unassembled WGS sequence"/>
</dbReference>
<keyword evidence="1" id="KW-0732">Signal</keyword>
<feature type="signal peptide" evidence="1">
    <location>
        <begin position="1"/>
        <end position="18"/>
    </location>
</feature>
<dbReference type="OrthoDB" id="9767116at2"/>
<evidence type="ECO:0000259" key="2">
    <source>
        <dbReference type="Pfam" id="PF17973"/>
    </source>
</evidence>
<accession>A0A495M768</accession>
<sequence>MKKIIQLLILFFSLSITAQNLDKHWSKVYEAFEPVDVLSQYKWQDGLGYYMSTKDAATHFFFDNISKGKYILEYDVRVNNQGEFSNGITTIQSMYAPEFSSHSKGIRVKVKE</sequence>
<feature type="domain" description="Bacterial alpha-2-macroglobulin MG10" evidence="2">
    <location>
        <begin position="31"/>
        <end position="98"/>
    </location>
</feature>
<name>A0A495M768_9FLAO</name>
<evidence type="ECO:0000313" key="3">
    <source>
        <dbReference type="EMBL" id="RKS21927.1"/>
    </source>
</evidence>
<comment type="caution">
    <text evidence="3">The sequence shown here is derived from an EMBL/GenBank/DDBJ whole genome shotgun (WGS) entry which is preliminary data.</text>
</comment>
<dbReference type="Pfam" id="PF17973">
    <property type="entry name" value="bMG10"/>
    <property type="match status" value="1"/>
</dbReference>
<evidence type="ECO:0000313" key="4">
    <source>
        <dbReference type="Proteomes" id="UP000277579"/>
    </source>
</evidence>